<name>A0A343B771_9GAST</name>
<keyword evidence="7" id="KW-0520">NAD</keyword>
<dbReference type="EMBL" id="KX853083">
    <property type="protein sequence ID" value="AQU13067.1"/>
    <property type="molecule type" value="Genomic_DNA"/>
</dbReference>
<sequence>MLLLTGLICFFGGVVAFFSYQVHTLNILLSLEAIMLSLLVILYTFNSLSGVSTHSFLVLLTFAACEAALGLSLLVSMLRLWGNDYVNSFGSMKFYCMNFVKQTLSST</sequence>
<evidence type="ECO:0000256" key="8">
    <source>
        <dbReference type="ARBA" id="ARBA00023136"/>
    </source>
</evidence>
<feature type="transmembrane region" description="Helical" evidence="10">
    <location>
        <begin position="57"/>
        <end position="81"/>
    </location>
</feature>
<keyword evidence="6 10" id="KW-1133">Transmembrane helix</keyword>
<keyword evidence="5" id="KW-1278">Translocase</keyword>
<gene>
    <name evidence="11" type="primary">nad4l</name>
</gene>
<evidence type="ECO:0000256" key="1">
    <source>
        <dbReference type="ARBA" id="ARBA00004141"/>
    </source>
</evidence>
<keyword evidence="11" id="KW-0496">Mitochondrion</keyword>
<organism evidence="11">
    <name type="scientific">Plakobranchus cf. ocellatus HW-2015</name>
    <dbReference type="NCBI Taxonomy" id="1962732"/>
    <lineage>
        <taxon>Eukaryota</taxon>
        <taxon>Metazoa</taxon>
        <taxon>Spiralia</taxon>
        <taxon>Lophotrochozoa</taxon>
        <taxon>Mollusca</taxon>
        <taxon>Gastropoda</taxon>
        <taxon>Heterobranchia</taxon>
        <taxon>Euthyneura</taxon>
        <taxon>Panpulmonata</taxon>
        <taxon>Sacoglossa</taxon>
        <taxon>Placobranchoidea</taxon>
        <taxon>Plakobranchidae</taxon>
        <taxon>Plakobranchus</taxon>
    </lineage>
</organism>
<evidence type="ECO:0000256" key="9">
    <source>
        <dbReference type="ARBA" id="ARBA00031586"/>
    </source>
</evidence>
<protein>
    <recommendedName>
        <fullName evidence="3">NADH-ubiquinone oxidoreductase chain 4L</fullName>
    </recommendedName>
    <alternativeName>
        <fullName evidence="9">NADH dehydrogenase subunit 4L</fullName>
    </alternativeName>
</protein>
<evidence type="ECO:0000256" key="10">
    <source>
        <dbReference type="SAM" id="Phobius"/>
    </source>
</evidence>
<accession>A0A343B771</accession>
<dbReference type="AlphaFoldDB" id="A0A343B771"/>
<evidence type="ECO:0000256" key="2">
    <source>
        <dbReference type="ARBA" id="ARBA00010519"/>
    </source>
</evidence>
<evidence type="ECO:0000256" key="6">
    <source>
        <dbReference type="ARBA" id="ARBA00022989"/>
    </source>
</evidence>
<dbReference type="Gene3D" id="1.10.287.3510">
    <property type="match status" value="1"/>
</dbReference>
<dbReference type="GO" id="GO:0016020">
    <property type="term" value="C:membrane"/>
    <property type="evidence" value="ECO:0007669"/>
    <property type="project" value="UniProtKB-SubCell"/>
</dbReference>
<dbReference type="InterPro" id="IPR039428">
    <property type="entry name" value="NUOK/Mnh_C1-like"/>
</dbReference>
<proteinExistence type="inferred from homology"/>
<comment type="subcellular location">
    <subcellularLocation>
        <location evidence="1">Membrane</location>
        <topology evidence="1">Multi-pass membrane protein</topology>
    </subcellularLocation>
</comment>
<reference evidence="11" key="1">
    <citation type="journal article" date="2017" name="Mitochondrial DNA Part B Resour">
        <title>The complete mitochondrial genome of the 'solar-powered' sea slug Plakobranchus cf. ocellatus (Heterobranchia: Panpulmonata: Sacoglossa).</title>
        <authorList>
            <person name="Greve C."/>
            <person name="Ruiz-Tagle Lui M."/>
            <person name="Sivalingam S."/>
            <person name="Ludwig K.U."/>
            <person name="Waegele H."/>
            <person name="Donath A."/>
        </authorList>
    </citation>
    <scope>NUCLEOTIDE SEQUENCE</scope>
</reference>
<feature type="transmembrane region" description="Helical" evidence="10">
    <location>
        <begin position="26"/>
        <end position="45"/>
    </location>
</feature>
<evidence type="ECO:0000313" key="11">
    <source>
        <dbReference type="EMBL" id="AQU13067.1"/>
    </source>
</evidence>
<comment type="similarity">
    <text evidence="2">Belongs to the complex I subunit 4L family.</text>
</comment>
<evidence type="ECO:0000256" key="7">
    <source>
        <dbReference type="ARBA" id="ARBA00023027"/>
    </source>
</evidence>
<keyword evidence="8 10" id="KW-0472">Membrane</keyword>
<dbReference type="Pfam" id="PF00420">
    <property type="entry name" value="Oxidored_q2"/>
    <property type="match status" value="1"/>
</dbReference>
<keyword evidence="4 10" id="KW-0812">Transmembrane</keyword>
<evidence type="ECO:0000256" key="3">
    <source>
        <dbReference type="ARBA" id="ARBA00016612"/>
    </source>
</evidence>
<evidence type="ECO:0000256" key="5">
    <source>
        <dbReference type="ARBA" id="ARBA00022967"/>
    </source>
</evidence>
<evidence type="ECO:0000256" key="4">
    <source>
        <dbReference type="ARBA" id="ARBA00022692"/>
    </source>
</evidence>
<geneLocation type="mitochondrion" evidence="11"/>